<evidence type="ECO:0000313" key="2">
    <source>
        <dbReference type="EnsemblPlants" id="AUR62018178-RA:cds"/>
    </source>
</evidence>
<evidence type="ECO:0000256" key="1">
    <source>
        <dbReference type="SAM" id="MobiDB-lite"/>
    </source>
</evidence>
<dbReference type="AlphaFoldDB" id="A0A803LSI4"/>
<dbReference type="EnsemblPlants" id="AUR62018178-RA">
    <property type="protein sequence ID" value="AUR62018178-RA:cds"/>
    <property type="gene ID" value="AUR62018178"/>
</dbReference>
<reference evidence="2" key="1">
    <citation type="journal article" date="2017" name="Nature">
        <title>The genome of Chenopodium quinoa.</title>
        <authorList>
            <person name="Jarvis D.E."/>
            <person name="Ho Y.S."/>
            <person name="Lightfoot D.J."/>
            <person name="Schmoeckel S.M."/>
            <person name="Li B."/>
            <person name="Borm T.J.A."/>
            <person name="Ohyanagi H."/>
            <person name="Mineta K."/>
            <person name="Michell C.T."/>
            <person name="Saber N."/>
            <person name="Kharbatia N.M."/>
            <person name="Rupper R.R."/>
            <person name="Sharp A.R."/>
            <person name="Dally N."/>
            <person name="Boughton B.A."/>
            <person name="Woo Y.H."/>
            <person name="Gao G."/>
            <person name="Schijlen E.G.W.M."/>
            <person name="Guo X."/>
            <person name="Momin A.A."/>
            <person name="Negrao S."/>
            <person name="Al-Babili S."/>
            <person name="Gehring C."/>
            <person name="Roessner U."/>
            <person name="Jung C."/>
            <person name="Murphy K."/>
            <person name="Arold S.T."/>
            <person name="Gojobori T."/>
            <person name="van der Linden C.G."/>
            <person name="van Loo E.N."/>
            <person name="Jellen E.N."/>
            <person name="Maughan P.J."/>
            <person name="Tester M."/>
        </authorList>
    </citation>
    <scope>NUCLEOTIDE SEQUENCE [LARGE SCALE GENOMIC DNA]</scope>
    <source>
        <strain evidence="2">cv. PI 614886</strain>
    </source>
</reference>
<name>A0A803LSI4_CHEQI</name>
<keyword evidence="3" id="KW-1185">Reference proteome</keyword>
<dbReference type="OMA" id="QHYVFPE"/>
<dbReference type="PANTHER" id="PTHR31984">
    <property type="entry name" value="TRANSPORTER, PUTATIVE (DUF179)-RELATED"/>
    <property type="match status" value="1"/>
</dbReference>
<dbReference type="PANTHER" id="PTHR31984:SF12">
    <property type="entry name" value="THIOREDOXIN DOMAIN-CONTAINING PROTEIN"/>
    <property type="match status" value="1"/>
</dbReference>
<dbReference type="Gramene" id="AUR62018178-RA">
    <property type="protein sequence ID" value="AUR62018178-RA:cds"/>
    <property type="gene ID" value="AUR62018178"/>
</dbReference>
<dbReference type="InterPro" id="IPR003774">
    <property type="entry name" value="AlgH-like"/>
</dbReference>
<dbReference type="InterPro" id="IPR036249">
    <property type="entry name" value="Thioredoxin-like_sf"/>
</dbReference>
<dbReference type="Pfam" id="PF02622">
    <property type="entry name" value="DUF179"/>
    <property type="match status" value="1"/>
</dbReference>
<dbReference type="Gene3D" id="3.40.1740.10">
    <property type="entry name" value="VC0467-like"/>
    <property type="match status" value="1"/>
</dbReference>
<dbReference type="SUPFAM" id="SSF52833">
    <property type="entry name" value="Thioredoxin-like"/>
    <property type="match status" value="1"/>
</dbReference>
<organism evidence="2 3">
    <name type="scientific">Chenopodium quinoa</name>
    <name type="common">Quinoa</name>
    <dbReference type="NCBI Taxonomy" id="63459"/>
    <lineage>
        <taxon>Eukaryota</taxon>
        <taxon>Viridiplantae</taxon>
        <taxon>Streptophyta</taxon>
        <taxon>Embryophyta</taxon>
        <taxon>Tracheophyta</taxon>
        <taxon>Spermatophyta</taxon>
        <taxon>Magnoliopsida</taxon>
        <taxon>eudicotyledons</taxon>
        <taxon>Gunneridae</taxon>
        <taxon>Pentapetalae</taxon>
        <taxon>Caryophyllales</taxon>
        <taxon>Chenopodiaceae</taxon>
        <taxon>Chenopodioideae</taxon>
        <taxon>Atripliceae</taxon>
        <taxon>Chenopodium</taxon>
    </lineage>
</organism>
<proteinExistence type="predicted"/>
<evidence type="ECO:0000313" key="3">
    <source>
        <dbReference type="Proteomes" id="UP000596660"/>
    </source>
</evidence>
<dbReference type="Proteomes" id="UP000596660">
    <property type="component" value="Unplaced"/>
</dbReference>
<dbReference type="SUPFAM" id="SSF143456">
    <property type="entry name" value="VC0467-like"/>
    <property type="match status" value="1"/>
</dbReference>
<dbReference type="Gene3D" id="3.40.30.10">
    <property type="entry name" value="Glutaredoxin"/>
    <property type="match status" value="2"/>
</dbReference>
<feature type="region of interest" description="Disordered" evidence="1">
    <location>
        <begin position="636"/>
        <end position="659"/>
    </location>
</feature>
<feature type="region of interest" description="Disordered" evidence="1">
    <location>
        <begin position="574"/>
        <end position="604"/>
    </location>
</feature>
<protein>
    <recommendedName>
        <fullName evidence="4">Thioredoxin domain-containing protein</fullName>
    </recommendedName>
</protein>
<accession>A0A803LSI4</accession>
<reference evidence="2" key="2">
    <citation type="submission" date="2021-03" db="UniProtKB">
        <authorList>
            <consortium name="EnsemblPlants"/>
        </authorList>
    </citation>
    <scope>IDENTIFICATION</scope>
</reference>
<evidence type="ECO:0008006" key="4">
    <source>
        <dbReference type="Google" id="ProtNLM"/>
    </source>
</evidence>
<sequence length="1199" mass="134302">MLRKLEDSHVDCRRHPCKLAASTMAVLKILTLLALISLLFSTIHAKSNNTANFQWQILSSKNFSSQIRLHPHILLFITVPWCGESRSLMNEVSQKLSKEQETYCSLKLMLIYRNLEKTLADSLGAAEGITVLCYHHGMSFKYQGINRERDILSSVFYIMSLATEDLPLKRIGNSKDMEMFLASTDKAIILLESCGWTSKLLVDQTGNGTVQELWFLNFALVSGVMQREAQLMVARKIVNVAEGDDEFFMDENLVGSHFPGDLNRETDQTLVSGSQKNLKDGENDTNCDVQHVCGESPWVGEYSAENRTASTDEDMQPTSGTSCSFKEFSKFKSFFSKFMILARDMYLPPQRQRYGFVSDRSLLSTLGAEDFDQWSVIISYAGCLSCLRKFKDEIHLQKALEMHDLPVLELPDDGKGLRPALPVDKPSVVLFVDRTSDSVETRESSQKALRLFKELALQYWKSHPTDWQSIDPTKGSLHTYQDSTSVFKNHRFLVSPSSQIKLDDKMSIMIIDEGQQVTFGNEASQSGSLHEILTYLVGQRKQAKLNTLAKEAGFQLLSDEIDIKIANVLPSLEGQDQDSSIKSDVASEESINDKIKDSTDEVAPLADQEQLYQPINVEASSEYSNQQVSIDSAIKESGIGDPHQSPNDQKLGSGQDVDLDIQPNAENTEISGLRRHLSAFTGSFFFSDGNYKFLRSLTQDSQVPRIVIIDPLSQQHYVLSEEANYDIVSLSTFIKEFLNGSLTPFQRSGPLRKSVEMPQPPFVNLDFREKDSIPVVTADTFSELVLGSGESNAQDALNAWHKDVVVLFSSSWCGICQRMELIVREVYWALKSYVNMVESETKGKRLFSQGRRVKALREGLAKVVVKKEMKLRKAGVVMEVVLSALMAVGWSLGVLPATTLFAGRSNVLYSPERVMIAFLVDGLLPHLSLSKSVHSAKEVYPSLLLFPAERKTAIVYDGNMMVTDIIKFIANHGSRSDHLARQKGNLWTDLEERKNQDDEVRVAMSRDTKKSSDVTNKYFGTNMQNAELQNSAILQKPITPNPIVGSFLVATEHLDDSNLFNKAKILIVGAEHGVGFQGLIVNKPIPSWDSLPRLRDVKLLEGALVSFGGPVIQQEMPLVSLARISFNNQYPQVLPGVYLLDQLETLGKIKDIEAGNLSATDLWFFWGYSGWSWDQLLNEIAEGSWKLHEGSVEDLQWPK</sequence>